<organism evidence="3 4">
    <name type="scientific">Gracilimonas mengyeensis</name>
    <dbReference type="NCBI Taxonomy" id="1302730"/>
    <lineage>
        <taxon>Bacteria</taxon>
        <taxon>Pseudomonadati</taxon>
        <taxon>Balneolota</taxon>
        <taxon>Balneolia</taxon>
        <taxon>Balneolales</taxon>
        <taxon>Balneolaceae</taxon>
        <taxon>Gracilimonas</taxon>
    </lineage>
</organism>
<protein>
    <submittedName>
        <fullName evidence="3">Por secretion system C-terminal sorting domain-containing protein</fullName>
    </submittedName>
</protein>
<dbReference type="Gene3D" id="2.60.40.4070">
    <property type="match status" value="1"/>
</dbReference>
<gene>
    <name evidence="3" type="ORF">SAMN06265219_114112</name>
</gene>
<dbReference type="AlphaFoldDB" id="A0A521F1V8"/>
<dbReference type="Gene3D" id="2.130.10.10">
    <property type="entry name" value="YVTN repeat-like/Quinoprotein amine dehydrogenase"/>
    <property type="match status" value="1"/>
</dbReference>
<feature type="signal peptide" evidence="1">
    <location>
        <begin position="1"/>
        <end position="21"/>
    </location>
</feature>
<keyword evidence="1" id="KW-0732">Signal</keyword>
<dbReference type="Pfam" id="PF16819">
    <property type="entry name" value="DUF5074"/>
    <property type="match status" value="1"/>
</dbReference>
<dbReference type="PANTHER" id="PTHR47197:SF3">
    <property type="entry name" value="DIHYDRO-HEME D1 DEHYDROGENASE"/>
    <property type="match status" value="1"/>
</dbReference>
<dbReference type="InterPro" id="IPR011044">
    <property type="entry name" value="Quino_amine_DH_bsu"/>
</dbReference>
<evidence type="ECO:0000313" key="4">
    <source>
        <dbReference type="Proteomes" id="UP000317557"/>
    </source>
</evidence>
<feature type="chain" id="PRO_5021829964" evidence="1">
    <location>
        <begin position="22"/>
        <end position="448"/>
    </location>
</feature>
<dbReference type="Proteomes" id="UP000317557">
    <property type="component" value="Unassembled WGS sequence"/>
</dbReference>
<evidence type="ECO:0000256" key="1">
    <source>
        <dbReference type="SAM" id="SignalP"/>
    </source>
</evidence>
<dbReference type="InterPro" id="IPR015943">
    <property type="entry name" value="WD40/YVTN_repeat-like_dom_sf"/>
</dbReference>
<reference evidence="3 4" key="1">
    <citation type="submission" date="2017-05" db="EMBL/GenBank/DDBJ databases">
        <authorList>
            <person name="Varghese N."/>
            <person name="Submissions S."/>
        </authorList>
    </citation>
    <scope>NUCLEOTIDE SEQUENCE [LARGE SCALE GENOMIC DNA]</scope>
    <source>
        <strain evidence="3 4">DSM 21985</strain>
    </source>
</reference>
<proteinExistence type="predicted"/>
<dbReference type="PANTHER" id="PTHR47197">
    <property type="entry name" value="PROTEIN NIRF"/>
    <property type="match status" value="1"/>
</dbReference>
<dbReference type="Pfam" id="PF18962">
    <property type="entry name" value="Por_Secre_tail"/>
    <property type="match status" value="1"/>
</dbReference>
<dbReference type="InterPro" id="IPR051200">
    <property type="entry name" value="Host-pathogen_enzymatic-act"/>
</dbReference>
<dbReference type="InterPro" id="IPR026444">
    <property type="entry name" value="Secre_tail"/>
</dbReference>
<sequence>MRKTRYIFLLVTLFMSTTLFAQQKNLVQVIVGNEGNFNAGNATITNFDVEAHSATDGVFLDANGAGIGDVVQSLAWINNRVYAVINNSQKIVILDPETFAQTGQISFPDGSSPREIVKVAEGKAYVTDLYASAVYVVDLNDNSVEEATIPAGTNADRILAYGSYAYVANSGFGADSTIFKIDISSDAVVDTLEVSRGPSGMAVDSEGTLWVVATGYAGDYDENWNLIPGTSKPGGVHGIDLSTGEEVAFAGLSSADSDLALDENDGMIFVNSGGVRAYDINANAFLADTLVKGSFYAMGYDEVNNDFYLADAKDYSSEGDIIVYNNSTAEADTFQAGIVPGSFLFVYDEMLNTSSEPQQQVSGFELAQNYPNPFNPTTQIEYTINMPGEVRLEVFTMAGQRVAELVNGRQSAGVKSVQFDASGLSSGMYIYRLQTAQGTLAKKMMLIK</sequence>
<dbReference type="OrthoDB" id="1524469at2"/>
<dbReference type="EMBL" id="FXTP01000014">
    <property type="protein sequence ID" value="SMO90182.1"/>
    <property type="molecule type" value="Genomic_DNA"/>
</dbReference>
<evidence type="ECO:0000313" key="3">
    <source>
        <dbReference type="EMBL" id="SMO90182.1"/>
    </source>
</evidence>
<keyword evidence="4" id="KW-1185">Reference proteome</keyword>
<feature type="domain" description="Secretion system C-terminal sorting" evidence="2">
    <location>
        <begin position="370"/>
        <end position="445"/>
    </location>
</feature>
<dbReference type="InterPro" id="IPR031815">
    <property type="entry name" value="DUF5074"/>
</dbReference>
<evidence type="ECO:0000259" key="2">
    <source>
        <dbReference type="Pfam" id="PF18962"/>
    </source>
</evidence>
<dbReference type="NCBIfam" id="TIGR04183">
    <property type="entry name" value="Por_Secre_tail"/>
    <property type="match status" value="1"/>
</dbReference>
<accession>A0A521F1V8</accession>
<dbReference type="SUPFAM" id="SSF50969">
    <property type="entry name" value="YVTN repeat-like/Quinoprotein amine dehydrogenase"/>
    <property type="match status" value="1"/>
</dbReference>
<name>A0A521F1V8_9BACT</name>